<sequence length="191" mass="21477">MFTFSKKPGHARARISTTNGLFMSLKILIPQMPRLITPDILVGPNPSTNIDPKVDVELRLGQPGSSVSEVRGIGIEIGIVSGTNQTLEVPKNLVLTLGQKTWGQDYIRRGRLPSTKGPPTRIQVQPTQTQGFASSSRKKPKKRDYYGPCVRCNMFFDTSQLFASHMGAHYKKEETVEERKVRLARKHKYRL</sequence>
<organism evidence="1 2">
    <name type="scientific">Smallanthus sonchifolius</name>
    <dbReference type="NCBI Taxonomy" id="185202"/>
    <lineage>
        <taxon>Eukaryota</taxon>
        <taxon>Viridiplantae</taxon>
        <taxon>Streptophyta</taxon>
        <taxon>Embryophyta</taxon>
        <taxon>Tracheophyta</taxon>
        <taxon>Spermatophyta</taxon>
        <taxon>Magnoliopsida</taxon>
        <taxon>eudicotyledons</taxon>
        <taxon>Gunneridae</taxon>
        <taxon>Pentapetalae</taxon>
        <taxon>asterids</taxon>
        <taxon>campanulids</taxon>
        <taxon>Asterales</taxon>
        <taxon>Asteraceae</taxon>
        <taxon>Asteroideae</taxon>
        <taxon>Heliantheae alliance</taxon>
        <taxon>Millerieae</taxon>
        <taxon>Smallanthus</taxon>
    </lineage>
</organism>
<proteinExistence type="predicted"/>
<protein>
    <submittedName>
        <fullName evidence="1">Uncharacterized protein</fullName>
    </submittedName>
</protein>
<evidence type="ECO:0000313" key="2">
    <source>
        <dbReference type="Proteomes" id="UP001056120"/>
    </source>
</evidence>
<gene>
    <name evidence="1" type="ORF">L1987_84672</name>
</gene>
<reference evidence="2" key="1">
    <citation type="journal article" date="2022" name="Mol. Ecol. Resour.">
        <title>The genomes of chicory, endive, great burdock and yacon provide insights into Asteraceae palaeo-polyploidization history and plant inulin production.</title>
        <authorList>
            <person name="Fan W."/>
            <person name="Wang S."/>
            <person name="Wang H."/>
            <person name="Wang A."/>
            <person name="Jiang F."/>
            <person name="Liu H."/>
            <person name="Zhao H."/>
            <person name="Xu D."/>
            <person name="Zhang Y."/>
        </authorList>
    </citation>
    <scope>NUCLEOTIDE SEQUENCE [LARGE SCALE GENOMIC DNA]</scope>
    <source>
        <strain evidence="2">cv. Yunnan</strain>
    </source>
</reference>
<dbReference type="Proteomes" id="UP001056120">
    <property type="component" value="Linkage Group LG29"/>
</dbReference>
<name>A0ACB8XV01_9ASTR</name>
<evidence type="ECO:0000313" key="1">
    <source>
        <dbReference type="EMBL" id="KAI3675088.1"/>
    </source>
</evidence>
<dbReference type="EMBL" id="CM042046">
    <property type="protein sequence ID" value="KAI3675088.1"/>
    <property type="molecule type" value="Genomic_DNA"/>
</dbReference>
<keyword evidence="2" id="KW-1185">Reference proteome</keyword>
<reference evidence="1 2" key="2">
    <citation type="journal article" date="2022" name="Mol. Ecol. Resour.">
        <title>The genomes of chicory, endive, great burdock and yacon provide insights into Asteraceae paleo-polyploidization history and plant inulin production.</title>
        <authorList>
            <person name="Fan W."/>
            <person name="Wang S."/>
            <person name="Wang H."/>
            <person name="Wang A."/>
            <person name="Jiang F."/>
            <person name="Liu H."/>
            <person name="Zhao H."/>
            <person name="Xu D."/>
            <person name="Zhang Y."/>
        </authorList>
    </citation>
    <scope>NUCLEOTIDE SEQUENCE [LARGE SCALE GENOMIC DNA]</scope>
    <source>
        <strain evidence="2">cv. Yunnan</strain>
        <tissue evidence="1">Leaves</tissue>
    </source>
</reference>
<comment type="caution">
    <text evidence="1">The sequence shown here is derived from an EMBL/GenBank/DDBJ whole genome shotgun (WGS) entry which is preliminary data.</text>
</comment>
<accession>A0ACB8XV01</accession>